<protein>
    <submittedName>
        <fullName evidence="2">Uncharacterized protein</fullName>
    </submittedName>
</protein>
<feature type="compositionally biased region" description="Basic and acidic residues" evidence="1">
    <location>
        <begin position="68"/>
        <end position="95"/>
    </location>
</feature>
<proteinExistence type="predicted"/>
<dbReference type="EMBL" id="KR029603">
    <property type="protein sequence ID" value="AKH48342.1"/>
    <property type="molecule type" value="Genomic_DNA"/>
</dbReference>
<feature type="region of interest" description="Disordered" evidence="1">
    <location>
        <begin position="1"/>
        <end position="95"/>
    </location>
</feature>
<reference evidence="2" key="1">
    <citation type="journal article" date="2015" name="Front. Microbiol.">
        <title>Combining genomic sequencing methods to explore viral diversity and reveal potential virus-host interactions.</title>
        <authorList>
            <person name="Chow C.E."/>
            <person name="Winget D.M."/>
            <person name="White R.A.III."/>
            <person name="Hallam S.J."/>
            <person name="Suttle C.A."/>
        </authorList>
    </citation>
    <scope>NUCLEOTIDE SEQUENCE</scope>
    <source>
        <strain evidence="2">Oxic1_8</strain>
    </source>
</reference>
<sequence>MPTSTRAKRKRPSRTRPSTSWPSCTAARLTSSAAPTSRRCSRPGRLESPSRVTDGERRLFAGECCEPTSRRTSENPSRVESRPGRETSPRCVDVD</sequence>
<reference evidence="2" key="2">
    <citation type="submission" date="2015-03" db="EMBL/GenBank/DDBJ databases">
        <authorList>
            <person name="Chow C.-E.T."/>
            <person name="Winget D.M."/>
            <person name="White R.A.III."/>
            <person name="Hallam S.J."/>
            <person name="Suttle C.A."/>
        </authorList>
    </citation>
    <scope>NUCLEOTIDE SEQUENCE</scope>
    <source>
        <strain evidence="2">Oxic1_8</strain>
    </source>
</reference>
<evidence type="ECO:0000256" key="1">
    <source>
        <dbReference type="SAM" id="MobiDB-lite"/>
    </source>
</evidence>
<feature type="compositionally biased region" description="Low complexity" evidence="1">
    <location>
        <begin position="15"/>
        <end position="25"/>
    </location>
</feature>
<accession>A0A0F7LAC0</accession>
<evidence type="ECO:0000313" key="2">
    <source>
        <dbReference type="EMBL" id="AKH48342.1"/>
    </source>
</evidence>
<feature type="compositionally biased region" description="Basic residues" evidence="1">
    <location>
        <begin position="1"/>
        <end position="14"/>
    </location>
</feature>
<organism evidence="2">
    <name type="scientific">uncultured marine virus</name>
    <dbReference type="NCBI Taxonomy" id="186617"/>
    <lineage>
        <taxon>Viruses</taxon>
        <taxon>environmental samples</taxon>
    </lineage>
</organism>
<name>A0A0F7LAC0_9VIRU</name>